<keyword evidence="5" id="KW-1185">Reference proteome</keyword>
<evidence type="ECO:0000259" key="1">
    <source>
        <dbReference type="Pfam" id="PF08279"/>
    </source>
</evidence>
<dbReference type="PANTHER" id="PTHR34580">
    <property type="match status" value="1"/>
</dbReference>
<feature type="domain" description="Helix-turn-helix type 11" evidence="1">
    <location>
        <begin position="3"/>
        <end position="50"/>
    </location>
</feature>
<dbReference type="PROSITE" id="PS52050">
    <property type="entry name" value="WYL"/>
    <property type="match status" value="1"/>
</dbReference>
<dbReference type="KEGG" id="vpy:HZI73_17505"/>
<evidence type="ECO:0000313" key="4">
    <source>
        <dbReference type="EMBL" id="QUI23981.1"/>
    </source>
</evidence>
<sequence length="306" mass="35477">MNLLSVHKKMTCEQLATALQVDPRTVRHYITDLYDAGIQIETIAGRYGGYLLNDHPVRILSTMNSEEYAACIQADKFLKQKQFVNYEAFQNAIRKITLANEAKELKAYSLQSLGQHISNEEACATDKAYYHQIEEAIRLKQKLSMVYQSLSSGENKRTVHPYSTFEFQSSLYILGYCEKRCQVLYFKCSRIIKLVVLEELYEDVQDYDLEKILNKSLGLFYGDVYHVKMIIKYPMSYIIKEKQIAQGQKIRELEDKSIHFEAALSGLEDIKRWVLSFGTDAEVIEPVDLREVIAKEIENMAKKYIE</sequence>
<evidence type="ECO:0000313" key="5">
    <source>
        <dbReference type="Proteomes" id="UP000683246"/>
    </source>
</evidence>
<dbReference type="Pfam" id="PF13280">
    <property type="entry name" value="WYL"/>
    <property type="match status" value="1"/>
</dbReference>
<dbReference type="Gene3D" id="1.10.10.10">
    <property type="entry name" value="Winged helix-like DNA-binding domain superfamily/Winged helix DNA-binding domain"/>
    <property type="match status" value="1"/>
</dbReference>
<dbReference type="InterPro" id="IPR013196">
    <property type="entry name" value="HTH_11"/>
</dbReference>
<dbReference type="SUPFAM" id="SSF46785">
    <property type="entry name" value="Winged helix' DNA-binding domain"/>
    <property type="match status" value="1"/>
</dbReference>
<dbReference type="Pfam" id="PF25583">
    <property type="entry name" value="WCX"/>
    <property type="match status" value="1"/>
</dbReference>
<dbReference type="AlphaFoldDB" id="A0A8J8SHW3"/>
<feature type="domain" description="WYL" evidence="2">
    <location>
        <begin position="130"/>
        <end position="194"/>
    </location>
</feature>
<dbReference type="InterPro" id="IPR051534">
    <property type="entry name" value="CBASS_pafABC_assoc_protein"/>
</dbReference>
<dbReference type="InterPro" id="IPR026881">
    <property type="entry name" value="WYL_dom"/>
</dbReference>
<accession>A0A8J8SHW3</accession>
<dbReference type="EMBL" id="CP058649">
    <property type="protein sequence ID" value="QUI23981.1"/>
    <property type="molecule type" value="Genomic_DNA"/>
</dbReference>
<dbReference type="PANTHER" id="PTHR34580:SF1">
    <property type="entry name" value="PROTEIN PAFC"/>
    <property type="match status" value="1"/>
</dbReference>
<dbReference type="Proteomes" id="UP000683246">
    <property type="component" value="Chromosome"/>
</dbReference>
<organism evidence="4 5">
    <name type="scientific">Vallitalea pronyensis</name>
    <dbReference type="NCBI Taxonomy" id="1348613"/>
    <lineage>
        <taxon>Bacteria</taxon>
        <taxon>Bacillati</taxon>
        <taxon>Bacillota</taxon>
        <taxon>Clostridia</taxon>
        <taxon>Lachnospirales</taxon>
        <taxon>Vallitaleaceae</taxon>
        <taxon>Vallitalea</taxon>
    </lineage>
</organism>
<protein>
    <submittedName>
        <fullName evidence="4">WYL domain-containing transcriptional regulator</fullName>
    </submittedName>
</protein>
<feature type="domain" description="WCX" evidence="3">
    <location>
        <begin position="224"/>
        <end position="301"/>
    </location>
</feature>
<dbReference type="InterPro" id="IPR057727">
    <property type="entry name" value="WCX_dom"/>
</dbReference>
<evidence type="ECO:0000259" key="2">
    <source>
        <dbReference type="Pfam" id="PF13280"/>
    </source>
</evidence>
<dbReference type="InterPro" id="IPR036388">
    <property type="entry name" value="WH-like_DNA-bd_sf"/>
</dbReference>
<dbReference type="InterPro" id="IPR036390">
    <property type="entry name" value="WH_DNA-bd_sf"/>
</dbReference>
<proteinExistence type="predicted"/>
<name>A0A8J8SHW3_9FIRM</name>
<dbReference type="RefSeq" id="WP_212694671.1">
    <property type="nucleotide sequence ID" value="NZ_CP058649.1"/>
</dbReference>
<dbReference type="Pfam" id="PF08279">
    <property type="entry name" value="HTH_11"/>
    <property type="match status" value="1"/>
</dbReference>
<gene>
    <name evidence="4" type="ORF">HZI73_17505</name>
</gene>
<reference evidence="4" key="1">
    <citation type="submission" date="2020-07" db="EMBL/GenBank/DDBJ databases">
        <title>Vallitalea pronyensis genome.</title>
        <authorList>
            <person name="Postec A."/>
        </authorList>
    </citation>
    <scope>NUCLEOTIDE SEQUENCE</scope>
    <source>
        <strain evidence="4">FatNI3</strain>
    </source>
</reference>
<evidence type="ECO:0000259" key="3">
    <source>
        <dbReference type="Pfam" id="PF25583"/>
    </source>
</evidence>